<protein>
    <submittedName>
        <fullName evidence="2">Uncharacterized protein</fullName>
    </submittedName>
</protein>
<reference evidence="2 3" key="1">
    <citation type="submission" date="2017-12" db="EMBL/GenBank/DDBJ databases">
        <title>Comparative genomics of Botrytis spp.</title>
        <authorList>
            <person name="Valero-Jimenez C.A."/>
            <person name="Tapia P."/>
            <person name="Veloso J."/>
            <person name="Silva-Moreno E."/>
            <person name="Staats M."/>
            <person name="Valdes J.H."/>
            <person name="Van Kan J.A.L."/>
        </authorList>
    </citation>
    <scope>NUCLEOTIDE SEQUENCE [LARGE SCALE GENOMIC DNA]</scope>
    <source>
        <strain evidence="2 3">MUCL2120</strain>
    </source>
</reference>
<feature type="region of interest" description="Disordered" evidence="1">
    <location>
        <begin position="93"/>
        <end position="207"/>
    </location>
</feature>
<keyword evidence="3" id="KW-1185">Reference proteome</keyword>
<dbReference type="AlphaFoldDB" id="A0A4Z1I563"/>
<organism evidence="2 3">
    <name type="scientific">Botryotinia narcissicola</name>
    <dbReference type="NCBI Taxonomy" id="278944"/>
    <lineage>
        <taxon>Eukaryota</taxon>
        <taxon>Fungi</taxon>
        <taxon>Dikarya</taxon>
        <taxon>Ascomycota</taxon>
        <taxon>Pezizomycotina</taxon>
        <taxon>Leotiomycetes</taxon>
        <taxon>Helotiales</taxon>
        <taxon>Sclerotiniaceae</taxon>
        <taxon>Botryotinia</taxon>
    </lineage>
</organism>
<dbReference type="OrthoDB" id="3546746at2759"/>
<evidence type="ECO:0000256" key="1">
    <source>
        <dbReference type="SAM" id="MobiDB-lite"/>
    </source>
</evidence>
<gene>
    <name evidence="2" type="ORF">BOTNAR_0223g00160</name>
</gene>
<evidence type="ECO:0000313" key="3">
    <source>
        <dbReference type="Proteomes" id="UP000297452"/>
    </source>
</evidence>
<dbReference type="Proteomes" id="UP000297452">
    <property type="component" value="Unassembled WGS sequence"/>
</dbReference>
<accession>A0A4Z1I563</accession>
<proteinExistence type="predicted"/>
<feature type="compositionally biased region" description="Basic and acidic residues" evidence="1">
    <location>
        <begin position="142"/>
        <end position="171"/>
    </location>
</feature>
<feature type="compositionally biased region" description="Basic and acidic residues" evidence="1">
    <location>
        <begin position="93"/>
        <end position="114"/>
    </location>
</feature>
<name>A0A4Z1I563_9HELO</name>
<comment type="caution">
    <text evidence="2">The sequence shown here is derived from an EMBL/GenBank/DDBJ whole genome shotgun (WGS) entry which is preliminary data.</text>
</comment>
<dbReference type="EMBL" id="PQXJ01000223">
    <property type="protein sequence ID" value="TGO56435.1"/>
    <property type="molecule type" value="Genomic_DNA"/>
</dbReference>
<evidence type="ECO:0000313" key="2">
    <source>
        <dbReference type="EMBL" id="TGO56435.1"/>
    </source>
</evidence>
<sequence>MTKIARKDKQDMLVVRQAQAEELRLRRRSQYLQMSATTQAEIDEKRKASRDGSAVGGKVYSWWEKSPEERASITKRQMETRKERFVAEIKQRQGERYRQTVAAKTEEERQRPIDMQKAWYAGRTEEEKAVTRKRKAESVALKSEDERRKSSKKMVESKARKSDVEKLEQHLRTKATWASNSEEDMKAKTKKTSETLKNMSPEDRTASLALTEVKKKATAAGRQWRNTLGLPEVTQSEIRSRSCEKNLL</sequence>
<feature type="compositionally biased region" description="Basic and acidic residues" evidence="1">
    <location>
        <begin position="183"/>
        <end position="205"/>
    </location>
</feature>